<evidence type="ECO:0000313" key="1">
    <source>
        <dbReference type="EMBL" id="PIT87280.1"/>
    </source>
</evidence>
<name>A0A2M6W3I1_9BACT</name>
<sequence>MNNWSVDLSQLKKHKKQYDIWELEQLINFGLGKKKLNGKKVKKYWPLLKLDPHKKKFIEFLLWA</sequence>
<evidence type="ECO:0000313" key="2">
    <source>
        <dbReference type="Proteomes" id="UP000231183"/>
    </source>
</evidence>
<gene>
    <name evidence="1" type="ORF">COU31_03755</name>
</gene>
<protein>
    <submittedName>
        <fullName evidence="1">Uncharacterized protein</fullName>
    </submittedName>
</protein>
<accession>A0A2M6W3I1</accession>
<dbReference type="Proteomes" id="UP000231183">
    <property type="component" value="Unassembled WGS sequence"/>
</dbReference>
<dbReference type="EMBL" id="PFBX01000042">
    <property type="protein sequence ID" value="PIT87280.1"/>
    <property type="molecule type" value="Genomic_DNA"/>
</dbReference>
<reference evidence="2" key="1">
    <citation type="submission" date="2017-09" db="EMBL/GenBank/DDBJ databases">
        <title>Depth-based differentiation of microbial function through sediment-hosted aquifers and enrichment of novel symbionts in the deep terrestrial subsurface.</title>
        <authorList>
            <person name="Probst A.J."/>
            <person name="Ladd B."/>
            <person name="Jarett J.K."/>
            <person name="Geller-Mcgrath D.E."/>
            <person name="Sieber C.M.K."/>
            <person name="Emerson J.B."/>
            <person name="Anantharaman K."/>
            <person name="Thomas B.C."/>
            <person name="Malmstrom R."/>
            <person name="Stieglmeier M."/>
            <person name="Klingl A."/>
            <person name="Woyke T."/>
            <person name="Ryan C.M."/>
            <person name="Banfield J.F."/>
        </authorList>
    </citation>
    <scope>NUCLEOTIDE SEQUENCE [LARGE SCALE GENOMIC DNA]</scope>
</reference>
<organism evidence="1 2">
    <name type="scientific">Candidatus Magasanikbacteria bacterium CG10_big_fil_rev_8_21_14_0_10_40_10</name>
    <dbReference type="NCBI Taxonomy" id="1974648"/>
    <lineage>
        <taxon>Bacteria</taxon>
        <taxon>Candidatus Magasanikiibacteriota</taxon>
    </lineage>
</organism>
<proteinExistence type="predicted"/>
<dbReference type="AlphaFoldDB" id="A0A2M6W3I1"/>
<comment type="caution">
    <text evidence="1">The sequence shown here is derived from an EMBL/GenBank/DDBJ whole genome shotgun (WGS) entry which is preliminary data.</text>
</comment>